<reference evidence="2" key="1">
    <citation type="submission" date="2014-02" db="EMBL/GenBank/DDBJ databases">
        <title>Complete genome sequence and comparative genomic analysis of the nitrogen-fixing bacterium Leptospirillum ferriphilum YSK.</title>
        <authorList>
            <person name="Guo X."/>
            <person name="Yin H."/>
            <person name="Liang Y."/>
            <person name="Hu Q."/>
            <person name="Ma L."/>
            <person name="Xiao Y."/>
            <person name="Zhang X."/>
            <person name="Qiu G."/>
            <person name="Liu X."/>
        </authorList>
    </citation>
    <scope>NUCLEOTIDE SEQUENCE [LARGE SCALE GENOMIC DNA]</scope>
    <source>
        <strain evidence="2">YSK</strain>
    </source>
</reference>
<dbReference type="EMBL" id="CP007243">
    <property type="protein sequence ID" value="AIA31937.1"/>
    <property type="molecule type" value="Genomic_DNA"/>
</dbReference>
<dbReference type="RefSeq" id="WP_038506011.1">
    <property type="nucleotide sequence ID" value="NZ_CP007243.1"/>
</dbReference>
<dbReference type="HOGENOM" id="CLU_975902_0_0_0"/>
<accession>A0A059Y346</accession>
<protein>
    <submittedName>
        <fullName evidence="1">Uncharacterized protein</fullName>
    </submittedName>
</protein>
<dbReference type="KEGG" id="lfp:Y981_10610"/>
<keyword evidence="2" id="KW-1185">Reference proteome</keyword>
<name>A0A059Y346_9BACT</name>
<evidence type="ECO:0000313" key="2">
    <source>
        <dbReference type="Proteomes" id="UP000027059"/>
    </source>
</evidence>
<reference evidence="1 2" key="2">
    <citation type="journal article" date="2015" name="Biomed. Res. Int.">
        <title>Effects of Arsenite Resistance on the Growth and Functional Gene Expression of Leptospirillum ferriphilum and Acidithiobacillus thiooxidans in Pure Culture and Coculture.</title>
        <authorList>
            <person name="Jiang H."/>
            <person name="Liang Y."/>
            <person name="Yin H."/>
            <person name="Xiao Y."/>
            <person name="Guo X."/>
            <person name="Xu Y."/>
            <person name="Hu Q."/>
            <person name="Liu H."/>
            <person name="Liu X."/>
        </authorList>
    </citation>
    <scope>NUCLEOTIDE SEQUENCE [LARGE SCALE GENOMIC DNA]</scope>
    <source>
        <strain evidence="1 2">YSK</strain>
    </source>
</reference>
<dbReference type="Proteomes" id="UP000027059">
    <property type="component" value="Chromosome"/>
</dbReference>
<organism evidence="1 2">
    <name type="scientific">Leptospirillum ferriphilum YSK</name>
    <dbReference type="NCBI Taxonomy" id="1441628"/>
    <lineage>
        <taxon>Bacteria</taxon>
        <taxon>Pseudomonadati</taxon>
        <taxon>Nitrospirota</taxon>
        <taxon>Nitrospiria</taxon>
        <taxon>Nitrospirales</taxon>
        <taxon>Nitrospiraceae</taxon>
        <taxon>Leptospirillum</taxon>
    </lineage>
</organism>
<evidence type="ECO:0000313" key="1">
    <source>
        <dbReference type="EMBL" id="AIA31937.1"/>
    </source>
</evidence>
<proteinExistence type="predicted"/>
<dbReference type="OrthoDB" id="9813976at2"/>
<sequence length="285" mass="31841">MNRPIPVRPASRYRPYFLIFFSFFLLIFSRPSFGEGLGDLLGNQPPVELDLMSGFYNWNYRESAGDSDSAGMIPVRARALVYWQHLVVGADLGYMSTFGGTYHGALQNLSTGSTTPFTSSMAETMFQGALHAGITWTGLNTRWDLWGSAGYHEQIWMTPAPDGYEEAYHIPYLGITMYEQTPVTDRFLFFSEAGVRSAISPSITIGLFNNPTLSLNGAMNVHGRIGVRYFFTSEWGLSLAMDYSNWAFTHSAPYTVPGSNPQVQLQEPDSTTTWWGPEAGLTFFF</sequence>
<gene>
    <name evidence="1" type="ORF">Y981_10610</name>
</gene>
<dbReference type="AlphaFoldDB" id="A0A059Y346"/>